<protein>
    <submittedName>
        <fullName evidence="1">Uncharacterized protein</fullName>
    </submittedName>
</protein>
<accession>A0AAX0TZT1</accession>
<evidence type="ECO:0000313" key="1">
    <source>
        <dbReference type="EMBL" id="PJO61641.1"/>
    </source>
</evidence>
<gene>
    <name evidence="1" type="ORF">CWD88_35355</name>
</gene>
<dbReference type="EMBL" id="PHRB01000069">
    <property type="protein sequence ID" value="PJO61641.1"/>
    <property type="molecule type" value="Genomic_DNA"/>
</dbReference>
<dbReference type="AlphaFoldDB" id="A0AAX0TZT1"/>
<comment type="caution">
    <text evidence="1">The sequence shown here is derived from an EMBL/GenBank/DDBJ whole genome shotgun (WGS) entry which is preliminary data.</text>
</comment>
<reference evidence="1 2" key="1">
    <citation type="submission" date="2017-11" db="EMBL/GenBank/DDBJ databases">
        <title>Molecular characterization of Burkholderia pseudomallei and closely related isolates from Vietnam.</title>
        <authorList>
            <person name="Ustinov D.V."/>
            <person name="Antonov A.S."/>
            <person name="Avdusheva E.F."/>
            <person name="Shpak I.M."/>
            <person name="Zakharova I.B."/>
            <person name="Thi L.A."/>
            <person name="Teteryatnikova N."/>
            <person name="Lopasteyskaya Y.A."/>
            <person name="Kuzyutina J.A."/>
            <person name="Ngo T.N."/>
            <person name="Victorov D.V."/>
        </authorList>
    </citation>
    <scope>NUCLEOTIDE SEQUENCE [LARGE SCALE GENOMIC DNA]</scope>
    <source>
        <strain evidence="1 2">V1512</strain>
    </source>
</reference>
<sequence length="42" mass="5037">MKHDETLDDCREARAAWSAWMRRLSAIFGKEFMPRANARRVR</sequence>
<proteinExistence type="predicted"/>
<dbReference type="Proteomes" id="UP000231878">
    <property type="component" value="Unassembled WGS sequence"/>
</dbReference>
<evidence type="ECO:0000313" key="2">
    <source>
        <dbReference type="Proteomes" id="UP000231878"/>
    </source>
</evidence>
<organism evidence="1 2">
    <name type="scientific">Burkholderia pseudomallei</name>
    <name type="common">Pseudomonas pseudomallei</name>
    <dbReference type="NCBI Taxonomy" id="28450"/>
    <lineage>
        <taxon>Bacteria</taxon>
        <taxon>Pseudomonadati</taxon>
        <taxon>Pseudomonadota</taxon>
        <taxon>Betaproteobacteria</taxon>
        <taxon>Burkholderiales</taxon>
        <taxon>Burkholderiaceae</taxon>
        <taxon>Burkholderia</taxon>
        <taxon>pseudomallei group</taxon>
    </lineage>
</organism>
<name>A0AAX0TZT1_BURPE</name>